<dbReference type="Pfam" id="PF02780">
    <property type="entry name" value="Transketolase_C"/>
    <property type="match status" value="1"/>
</dbReference>
<dbReference type="PANTHER" id="PTHR43257">
    <property type="entry name" value="PYRUVATE DEHYDROGENASE E1 COMPONENT BETA SUBUNIT"/>
    <property type="match status" value="1"/>
</dbReference>
<dbReference type="Pfam" id="PF02779">
    <property type="entry name" value="Transket_pyr"/>
    <property type="match status" value="1"/>
</dbReference>
<evidence type="ECO:0000259" key="4">
    <source>
        <dbReference type="SMART" id="SM00861"/>
    </source>
</evidence>
<proteinExistence type="predicted"/>
<feature type="domain" description="Transketolase-like pyrimidine-binding" evidence="4">
    <location>
        <begin position="2"/>
        <end position="178"/>
    </location>
</feature>
<dbReference type="InterPro" id="IPR005475">
    <property type="entry name" value="Transketolase-like_Pyr-bd"/>
</dbReference>
<dbReference type="SMART" id="SM00861">
    <property type="entry name" value="Transket_pyr"/>
    <property type="match status" value="1"/>
</dbReference>
<evidence type="ECO:0000256" key="2">
    <source>
        <dbReference type="ARBA" id="ARBA00023002"/>
    </source>
</evidence>
<dbReference type="EMBL" id="FMJD01000013">
    <property type="protein sequence ID" value="SCM79295.1"/>
    <property type="molecule type" value="Genomic_DNA"/>
</dbReference>
<keyword evidence="2" id="KW-0560">Oxidoreductase</keyword>
<organism evidence="5">
    <name type="scientific">uncultured Pleomorphomonas sp</name>
    <dbReference type="NCBI Taxonomy" id="442121"/>
    <lineage>
        <taxon>Bacteria</taxon>
        <taxon>Pseudomonadati</taxon>
        <taxon>Pseudomonadota</taxon>
        <taxon>Alphaproteobacteria</taxon>
        <taxon>Hyphomicrobiales</taxon>
        <taxon>Pleomorphomonadaceae</taxon>
        <taxon>Pleomorphomonas</taxon>
        <taxon>environmental samples</taxon>
    </lineage>
</organism>
<evidence type="ECO:0000256" key="1">
    <source>
        <dbReference type="ARBA" id="ARBA00001964"/>
    </source>
</evidence>
<dbReference type="RefSeq" id="WP_288198471.1">
    <property type="nucleotide sequence ID" value="NZ_LT608334.1"/>
</dbReference>
<comment type="cofactor">
    <cofactor evidence="1">
        <name>thiamine diphosphate</name>
        <dbReference type="ChEBI" id="CHEBI:58937"/>
    </cofactor>
</comment>
<dbReference type="Gene3D" id="3.40.50.970">
    <property type="match status" value="1"/>
</dbReference>
<dbReference type="SUPFAM" id="SSF52922">
    <property type="entry name" value="TK C-terminal domain-like"/>
    <property type="match status" value="1"/>
</dbReference>
<dbReference type="CDD" id="cd07036">
    <property type="entry name" value="TPP_PYR_E1-PDHc-beta_like"/>
    <property type="match status" value="1"/>
</dbReference>
<dbReference type="GO" id="GO:0016491">
    <property type="term" value="F:oxidoreductase activity"/>
    <property type="evidence" value="ECO:0007669"/>
    <property type="project" value="UniProtKB-KW"/>
</dbReference>
<gene>
    <name evidence="5" type="primary">acoB</name>
    <name evidence="5" type="ORF">KL86PLE_90330</name>
</gene>
<protein>
    <submittedName>
        <fullName evidence="5">Acetoin:2,6-dichlorophenolindophenol oxidoreductase subunit beta</fullName>
    </submittedName>
</protein>
<dbReference type="AlphaFoldDB" id="A0A212LNZ2"/>
<dbReference type="SUPFAM" id="SSF52518">
    <property type="entry name" value="Thiamin diphosphate-binding fold (THDP-binding)"/>
    <property type="match status" value="1"/>
</dbReference>
<keyword evidence="3" id="KW-0786">Thiamine pyrophosphate</keyword>
<dbReference type="InterPro" id="IPR009014">
    <property type="entry name" value="Transketo_C/PFOR_II"/>
</dbReference>
<accession>A0A212LNZ2</accession>
<name>A0A212LNZ2_9HYPH</name>
<reference evidence="5" key="1">
    <citation type="submission" date="2016-08" db="EMBL/GenBank/DDBJ databases">
        <authorList>
            <person name="Seilhamer J.J."/>
        </authorList>
    </citation>
    <scope>NUCLEOTIDE SEQUENCE</scope>
    <source>
        <strain evidence="5">86</strain>
    </source>
</reference>
<dbReference type="Gene3D" id="3.40.50.920">
    <property type="match status" value="1"/>
</dbReference>
<sequence length="334" mass="36350">MTLYIDCIRDALDRCLAADPRVCVIGEDLLDPYGGAFKATKGLSTKYPGRIHTTPISESAIIGIATGMAMRGMRPVAEIMFGDFMTLCADQIINSATKFPLMYKGKVKVPSVIRTPVGGARGYGPTHSQSLEKLFFGVPGFRIVAPNRLCDPGRLLEYSILGEESPTLFIEDKGDYAHRLFPRDSRSLEMKEMGSGTPYPIVLSRNFAGSKNPDITILSYGGGASMAAKVLDELAAEEIRGILIAPTEVNNPDTLRKIIKALPRNTPVIIAEQGTHGFGWSSEIMALMLEAGRVDCKVKRLAARPDVIPAARHLEADVILTEISIKHSIYEVLT</sequence>
<dbReference type="InterPro" id="IPR033248">
    <property type="entry name" value="Transketolase_C"/>
</dbReference>
<dbReference type="PANTHER" id="PTHR43257:SF2">
    <property type="entry name" value="PYRUVATE DEHYDROGENASE E1 COMPONENT SUBUNIT BETA"/>
    <property type="match status" value="1"/>
</dbReference>
<evidence type="ECO:0000313" key="5">
    <source>
        <dbReference type="EMBL" id="SCM79295.1"/>
    </source>
</evidence>
<evidence type="ECO:0000256" key="3">
    <source>
        <dbReference type="ARBA" id="ARBA00023052"/>
    </source>
</evidence>
<dbReference type="InterPro" id="IPR029061">
    <property type="entry name" value="THDP-binding"/>
</dbReference>